<evidence type="ECO:0000256" key="6">
    <source>
        <dbReference type="ARBA" id="ARBA00022833"/>
    </source>
</evidence>
<evidence type="ECO:0000259" key="7">
    <source>
        <dbReference type="Pfam" id="PF00962"/>
    </source>
</evidence>
<dbReference type="EC" id="3.5.4.4" evidence="3"/>
<evidence type="ECO:0000313" key="9">
    <source>
        <dbReference type="Proteomes" id="UP000886860"/>
    </source>
</evidence>
<dbReference type="GO" id="GO:0004000">
    <property type="term" value="F:adenosine deaminase activity"/>
    <property type="evidence" value="ECO:0007669"/>
    <property type="project" value="UniProtKB-ARBA"/>
</dbReference>
<dbReference type="NCBIfam" id="TIGR01430">
    <property type="entry name" value="aden_deam"/>
    <property type="match status" value="1"/>
</dbReference>
<dbReference type="Proteomes" id="UP000886860">
    <property type="component" value="Unassembled WGS sequence"/>
</dbReference>
<gene>
    <name evidence="8" type="primary">add</name>
    <name evidence="8" type="ORF">IAB60_06620</name>
</gene>
<organism evidence="8 9">
    <name type="scientific">Candidatus Caccovicinus merdipullorum</name>
    <dbReference type="NCBI Taxonomy" id="2840724"/>
    <lineage>
        <taxon>Bacteria</taxon>
        <taxon>Bacillati</taxon>
        <taxon>Bacillota</taxon>
        <taxon>Clostridia</taxon>
        <taxon>Eubacteriales</taxon>
        <taxon>Candidatus Caccovicinus</taxon>
    </lineage>
</organism>
<keyword evidence="6" id="KW-0862">Zinc</keyword>
<dbReference type="Pfam" id="PF00962">
    <property type="entry name" value="A_deaminase"/>
    <property type="match status" value="1"/>
</dbReference>
<dbReference type="GO" id="GO:0043103">
    <property type="term" value="P:hypoxanthine salvage"/>
    <property type="evidence" value="ECO:0007669"/>
    <property type="project" value="TreeGrafter"/>
</dbReference>
<name>A0A9D1KFY2_9FIRM</name>
<dbReference type="GO" id="GO:0046872">
    <property type="term" value="F:metal ion binding"/>
    <property type="evidence" value="ECO:0007669"/>
    <property type="project" value="UniProtKB-KW"/>
</dbReference>
<evidence type="ECO:0000256" key="3">
    <source>
        <dbReference type="ARBA" id="ARBA00012784"/>
    </source>
</evidence>
<evidence type="ECO:0000313" key="8">
    <source>
        <dbReference type="EMBL" id="HIT41756.1"/>
    </source>
</evidence>
<reference evidence="8" key="2">
    <citation type="journal article" date="2021" name="PeerJ">
        <title>Extensive microbial diversity within the chicken gut microbiome revealed by metagenomics and culture.</title>
        <authorList>
            <person name="Gilroy R."/>
            <person name="Ravi A."/>
            <person name="Getino M."/>
            <person name="Pursley I."/>
            <person name="Horton D.L."/>
            <person name="Alikhan N.F."/>
            <person name="Baker D."/>
            <person name="Gharbi K."/>
            <person name="Hall N."/>
            <person name="Watson M."/>
            <person name="Adriaenssens E.M."/>
            <person name="Foster-Nyarko E."/>
            <person name="Jarju S."/>
            <person name="Secka A."/>
            <person name="Antonio M."/>
            <person name="Oren A."/>
            <person name="Chaudhuri R.R."/>
            <person name="La Ragione R."/>
            <person name="Hildebrand F."/>
            <person name="Pallen M.J."/>
        </authorList>
    </citation>
    <scope>NUCLEOTIDE SEQUENCE</scope>
    <source>
        <strain evidence="8">CHK123-3438</strain>
    </source>
</reference>
<proteinExistence type="inferred from homology"/>
<comment type="similarity">
    <text evidence="2">Belongs to the metallo-dependent hydrolases superfamily. Adenosine and AMP deaminases family.</text>
</comment>
<dbReference type="AlphaFoldDB" id="A0A9D1KFY2"/>
<evidence type="ECO:0000256" key="1">
    <source>
        <dbReference type="ARBA" id="ARBA00001947"/>
    </source>
</evidence>
<dbReference type="SUPFAM" id="SSF51556">
    <property type="entry name" value="Metallo-dependent hydrolases"/>
    <property type="match status" value="1"/>
</dbReference>
<dbReference type="GO" id="GO:0006154">
    <property type="term" value="P:adenosine catabolic process"/>
    <property type="evidence" value="ECO:0007669"/>
    <property type="project" value="TreeGrafter"/>
</dbReference>
<keyword evidence="5 8" id="KW-0378">Hydrolase</keyword>
<evidence type="ECO:0000256" key="4">
    <source>
        <dbReference type="ARBA" id="ARBA00022723"/>
    </source>
</evidence>
<reference evidence="8" key="1">
    <citation type="submission" date="2020-10" db="EMBL/GenBank/DDBJ databases">
        <authorList>
            <person name="Gilroy R."/>
        </authorList>
    </citation>
    <scope>NUCLEOTIDE SEQUENCE</scope>
    <source>
        <strain evidence="8">CHK123-3438</strain>
    </source>
</reference>
<sequence length="326" mass="35846">MIDLHLHLDGSLPPKLILKLAEMEGVSLPAQDAEGLIPYLTAPRDCQSLNEYLEKFDLPVSCMQSRETIAAAAEGMIQELSAEGLLYAELRFAPQQHTKKGLNQRQVIQAAVEGMEEACSRTGFQAGLILCCMRGEENLEENLETVRLASEFLGHGVCAVDLAGAEAVFPTRNFGRLFSLARELSVPYTIHAGEADGPESIRAALSFGARRLGHGVRCVEDPRLVEQLKKEQITLEVCVISNLQTKAVPAGTIHPILKLLREGLRVTVNTDNMTVSGTTVAGEFAYLKSLGMTNEEKRRCLYNSAEAAFLPEEKKEALKREIDRRL</sequence>
<feature type="domain" description="Adenosine deaminase" evidence="7">
    <location>
        <begin position="3"/>
        <end position="323"/>
    </location>
</feature>
<dbReference type="InterPro" id="IPR001365">
    <property type="entry name" value="A_deaminase_dom"/>
</dbReference>
<dbReference type="EMBL" id="DVKS01000112">
    <property type="protein sequence ID" value="HIT41756.1"/>
    <property type="molecule type" value="Genomic_DNA"/>
</dbReference>
<dbReference type="InterPro" id="IPR006330">
    <property type="entry name" value="Ado/ade_deaminase"/>
</dbReference>
<dbReference type="Gene3D" id="3.20.20.140">
    <property type="entry name" value="Metal-dependent hydrolases"/>
    <property type="match status" value="1"/>
</dbReference>
<dbReference type="InterPro" id="IPR032466">
    <property type="entry name" value="Metal_Hydrolase"/>
</dbReference>
<protein>
    <recommendedName>
        <fullName evidence="3">adenosine deaminase</fullName>
        <ecNumber evidence="3">3.5.4.4</ecNumber>
    </recommendedName>
</protein>
<evidence type="ECO:0000256" key="2">
    <source>
        <dbReference type="ARBA" id="ARBA00006676"/>
    </source>
</evidence>
<comment type="caution">
    <text evidence="8">The sequence shown here is derived from an EMBL/GenBank/DDBJ whole genome shotgun (WGS) entry which is preliminary data.</text>
</comment>
<dbReference type="GO" id="GO:0005829">
    <property type="term" value="C:cytosol"/>
    <property type="evidence" value="ECO:0007669"/>
    <property type="project" value="TreeGrafter"/>
</dbReference>
<dbReference type="PANTHER" id="PTHR11409">
    <property type="entry name" value="ADENOSINE DEAMINASE"/>
    <property type="match status" value="1"/>
</dbReference>
<comment type="cofactor">
    <cofactor evidence="1">
        <name>Zn(2+)</name>
        <dbReference type="ChEBI" id="CHEBI:29105"/>
    </cofactor>
</comment>
<accession>A0A9D1KFY2</accession>
<keyword evidence="4" id="KW-0479">Metal-binding</keyword>
<dbReference type="GO" id="GO:0046103">
    <property type="term" value="P:inosine biosynthetic process"/>
    <property type="evidence" value="ECO:0007669"/>
    <property type="project" value="TreeGrafter"/>
</dbReference>
<dbReference type="PANTHER" id="PTHR11409:SF43">
    <property type="entry name" value="ADENOSINE DEAMINASE"/>
    <property type="match status" value="1"/>
</dbReference>
<evidence type="ECO:0000256" key="5">
    <source>
        <dbReference type="ARBA" id="ARBA00022801"/>
    </source>
</evidence>